<dbReference type="Proteomes" id="UP000244906">
    <property type="component" value="Unassembled WGS sequence"/>
</dbReference>
<sequence>MLLANPARPLMKKLSLRLQTIFELVPFGYDVIWDLCCDHGYLGLMLAKEKISEQVFLIDCVPSIIENLQARLKKLPQIKNVAQAGLQDAGTIQLVEKKKQLLIISGVGGLATIELLQQIFSNNPSQEKPDLLLSPKHHLFAVRKFLISQGYQLINETLSFENSRSYENLLVSQDGELPLVDTGSIQWNIDDSQHLDYLNIQIEHNRRKQAHAIVEKYCALQVSLD</sequence>
<dbReference type="GO" id="GO:0008168">
    <property type="term" value="F:methyltransferase activity"/>
    <property type="evidence" value="ECO:0007669"/>
    <property type="project" value="UniProtKB-KW"/>
</dbReference>
<dbReference type="PANTHER" id="PTHR38451">
    <property type="entry name" value="TRNA (ADENINE(22)-N(1))-METHYLTRANSFERASE"/>
    <property type="match status" value="1"/>
</dbReference>
<evidence type="ECO:0000313" key="1">
    <source>
        <dbReference type="EMBL" id="PVZ65726.1"/>
    </source>
</evidence>
<keyword evidence="1" id="KW-0808">Transferase</keyword>
<dbReference type="AlphaFoldDB" id="A0A2V1GWZ3"/>
<organism evidence="1 2">
    <name type="scientific">Pelagibaculum spongiae</name>
    <dbReference type="NCBI Taxonomy" id="2080658"/>
    <lineage>
        <taxon>Bacteria</taxon>
        <taxon>Pseudomonadati</taxon>
        <taxon>Pseudomonadota</taxon>
        <taxon>Gammaproteobacteria</taxon>
        <taxon>Oceanospirillales</taxon>
        <taxon>Pelagibaculum</taxon>
    </lineage>
</organism>
<reference evidence="1 2" key="1">
    <citation type="submission" date="2018-04" db="EMBL/GenBank/DDBJ databases">
        <title>Thalassorhabdus spongiae gen. nov., sp. nov., isolated from a marine sponge in South-West Iceland.</title>
        <authorList>
            <person name="Knobloch S."/>
            <person name="Daussin A."/>
            <person name="Johannsson R."/>
            <person name="Marteinsson V.T."/>
        </authorList>
    </citation>
    <scope>NUCLEOTIDE SEQUENCE [LARGE SCALE GENOMIC DNA]</scope>
    <source>
        <strain evidence="1 2">Hp12</strain>
    </source>
</reference>
<dbReference type="SUPFAM" id="SSF53335">
    <property type="entry name" value="S-adenosyl-L-methionine-dependent methyltransferases"/>
    <property type="match status" value="1"/>
</dbReference>
<dbReference type="Gene3D" id="3.40.50.150">
    <property type="entry name" value="Vaccinia Virus protein VP39"/>
    <property type="match status" value="1"/>
</dbReference>
<accession>A0A2V1GWZ3</accession>
<protein>
    <submittedName>
        <fullName evidence="1">SAM-dependent methyltransferase</fullName>
    </submittedName>
</protein>
<dbReference type="EMBL" id="QDDL01000009">
    <property type="protein sequence ID" value="PVZ65726.1"/>
    <property type="molecule type" value="Genomic_DNA"/>
</dbReference>
<dbReference type="InterPro" id="IPR029063">
    <property type="entry name" value="SAM-dependent_MTases_sf"/>
</dbReference>
<name>A0A2V1GWZ3_9GAMM</name>
<proteinExistence type="predicted"/>
<keyword evidence="1" id="KW-0489">Methyltransferase</keyword>
<gene>
    <name evidence="1" type="ORF">DC094_17780</name>
</gene>
<dbReference type="GO" id="GO:0032259">
    <property type="term" value="P:methylation"/>
    <property type="evidence" value="ECO:0007669"/>
    <property type="project" value="UniProtKB-KW"/>
</dbReference>
<keyword evidence="2" id="KW-1185">Reference proteome</keyword>
<dbReference type="PANTHER" id="PTHR38451:SF1">
    <property type="entry name" value="TRNA (ADENINE(22)-N(1))-METHYLTRANSFERASE"/>
    <property type="match status" value="1"/>
</dbReference>
<evidence type="ECO:0000313" key="2">
    <source>
        <dbReference type="Proteomes" id="UP000244906"/>
    </source>
</evidence>
<comment type="caution">
    <text evidence="1">The sequence shown here is derived from an EMBL/GenBank/DDBJ whole genome shotgun (WGS) entry which is preliminary data.</text>
</comment>
<dbReference type="Pfam" id="PF12847">
    <property type="entry name" value="Methyltransf_18"/>
    <property type="match status" value="1"/>
</dbReference>